<dbReference type="EMBL" id="JADBGQ010000002">
    <property type="protein sequence ID" value="KAG5409098.1"/>
    <property type="molecule type" value="Genomic_DNA"/>
</dbReference>
<evidence type="ECO:0000313" key="3">
    <source>
        <dbReference type="Proteomes" id="UP000823674"/>
    </source>
</evidence>
<proteinExistence type="predicted"/>
<name>A0ABQ7NDX5_BRACM</name>
<evidence type="ECO:0000259" key="1">
    <source>
        <dbReference type="Pfam" id="PF03478"/>
    </source>
</evidence>
<feature type="domain" description="KIB1-4 beta-propeller" evidence="1">
    <location>
        <begin position="33"/>
        <end position="90"/>
    </location>
</feature>
<feature type="non-terminal residue" evidence="2">
    <location>
        <position position="1"/>
    </location>
</feature>
<keyword evidence="3" id="KW-1185">Reference proteome</keyword>
<protein>
    <recommendedName>
        <fullName evidence="1">KIB1-4 beta-propeller domain-containing protein</fullName>
    </recommendedName>
</protein>
<reference evidence="2 3" key="1">
    <citation type="submission" date="2021-03" db="EMBL/GenBank/DDBJ databases">
        <authorList>
            <person name="King G.J."/>
            <person name="Bancroft I."/>
            <person name="Baten A."/>
            <person name="Bloomfield J."/>
            <person name="Borpatragohain P."/>
            <person name="He Z."/>
            <person name="Irish N."/>
            <person name="Irwin J."/>
            <person name="Liu K."/>
            <person name="Mauleon R.P."/>
            <person name="Moore J."/>
            <person name="Morris R."/>
            <person name="Ostergaard L."/>
            <person name="Wang B."/>
            <person name="Wells R."/>
        </authorList>
    </citation>
    <scope>NUCLEOTIDE SEQUENCE [LARGE SCALE GENOMIC DNA]</scope>
    <source>
        <strain evidence="2">R-o-18</strain>
        <tissue evidence="2">Leaf</tissue>
    </source>
</reference>
<accession>A0ABQ7NDX5</accession>
<evidence type="ECO:0000313" key="2">
    <source>
        <dbReference type="EMBL" id="KAG5409098.1"/>
    </source>
</evidence>
<comment type="caution">
    <text evidence="2">The sequence shown here is derived from an EMBL/GenBank/DDBJ whole genome shotgun (WGS) entry which is preliminary data.</text>
</comment>
<gene>
    <name evidence="2" type="primary">A02p013770.1_BraROA</name>
    <name evidence="2" type="ORF">IGI04_005417</name>
</gene>
<organism evidence="2 3">
    <name type="scientific">Brassica rapa subsp. trilocularis</name>
    <dbReference type="NCBI Taxonomy" id="1813537"/>
    <lineage>
        <taxon>Eukaryota</taxon>
        <taxon>Viridiplantae</taxon>
        <taxon>Streptophyta</taxon>
        <taxon>Embryophyta</taxon>
        <taxon>Tracheophyta</taxon>
        <taxon>Spermatophyta</taxon>
        <taxon>Magnoliopsida</taxon>
        <taxon>eudicotyledons</taxon>
        <taxon>Gunneridae</taxon>
        <taxon>Pentapetalae</taxon>
        <taxon>rosids</taxon>
        <taxon>malvids</taxon>
        <taxon>Brassicales</taxon>
        <taxon>Brassicaceae</taxon>
        <taxon>Brassiceae</taxon>
        <taxon>Brassica</taxon>
    </lineage>
</organism>
<dbReference type="Proteomes" id="UP000823674">
    <property type="component" value="Chromosome A02"/>
</dbReference>
<dbReference type="InterPro" id="IPR005174">
    <property type="entry name" value="KIB1-4_b-propeller"/>
</dbReference>
<feature type="non-terminal residue" evidence="2">
    <location>
        <position position="121"/>
    </location>
</feature>
<sequence>VADIGDFPVVLTHPPYPFYYPPCFLPDFRINRIAFTTSGEALMVRLYDIDISSRSFYVHKKNHATNKWDEMTSLGDQALIFGLGITVSAKIVQGLNLATRKVEPFMSSTSKFFDARWFIPN</sequence>
<dbReference type="Pfam" id="PF03478">
    <property type="entry name" value="Beta-prop_KIB1-4"/>
    <property type="match status" value="1"/>
</dbReference>